<keyword evidence="3" id="KW-1185">Reference proteome</keyword>
<evidence type="ECO:0000313" key="3">
    <source>
        <dbReference type="Proteomes" id="UP000007800"/>
    </source>
</evidence>
<reference evidence="2 3" key="1">
    <citation type="submission" date="2008-07" db="EMBL/GenBank/DDBJ databases">
        <authorList>
            <person name="El-Sayed N."/>
            <person name="Caler E."/>
            <person name="Inman J."/>
            <person name="Amedeo P."/>
            <person name="Hass B."/>
            <person name="Wortman J."/>
        </authorList>
    </citation>
    <scope>NUCLEOTIDE SEQUENCE [LARGE SCALE GENOMIC DNA]</scope>
    <source>
        <strain evidence="3">ATCC 50983 / TXsc</strain>
    </source>
</reference>
<gene>
    <name evidence="2" type="ORF">Pmar_PMAR002877</name>
</gene>
<dbReference type="GeneID" id="9044000"/>
<protein>
    <submittedName>
        <fullName evidence="2">Uncharacterized protein</fullName>
    </submittedName>
</protein>
<organism evidence="3">
    <name type="scientific">Perkinsus marinus (strain ATCC 50983 / TXsc)</name>
    <dbReference type="NCBI Taxonomy" id="423536"/>
    <lineage>
        <taxon>Eukaryota</taxon>
        <taxon>Sar</taxon>
        <taxon>Alveolata</taxon>
        <taxon>Perkinsozoa</taxon>
        <taxon>Perkinsea</taxon>
        <taxon>Perkinsida</taxon>
        <taxon>Perkinsidae</taxon>
        <taxon>Perkinsus</taxon>
    </lineage>
</organism>
<evidence type="ECO:0000313" key="2">
    <source>
        <dbReference type="EMBL" id="EER00810.1"/>
    </source>
</evidence>
<evidence type="ECO:0000256" key="1">
    <source>
        <dbReference type="SAM" id="MobiDB-lite"/>
    </source>
</evidence>
<feature type="compositionally biased region" description="Basic and acidic residues" evidence="1">
    <location>
        <begin position="278"/>
        <end position="294"/>
    </location>
</feature>
<dbReference type="OrthoDB" id="14911at2759"/>
<dbReference type="EMBL" id="GG684654">
    <property type="protein sequence ID" value="EER00810.1"/>
    <property type="molecule type" value="Genomic_DNA"/>
</dbReference>
<proteinExistence type="predicted"/>
<dbReference type="AlphaFoldDB" id="C5LQS5"/>
<dbReference type="RefSeq" id="XP_002768092.1">
    <property type="nucleotide sequence ID" value="XM_002768046.1"/>
</dbReference>
<sequence>MVTLSDRLSGKSKEPAVDIVVDSAAGGWKPTLEGVKEEEEEADSAYSDLNEFSLTIPPSVVVDDDHMSFHNADGKVGDNNAAAVKAASSSLSARNRIRRRQGSVMPDDGPRRQTELCRSIANWLAAAANNRKLRRSDVQIVGPVVSDIARHFVQLWNHIKTDKHKQQNKVQYLQVTGEERSKHDRTARLKKNLKRKLKRIQEFDVRKHLGGADLLQLDRARAMSQENATSAGNKIPEPPGDIPAASPMEGESGHVVVDEKQTEAQTSDADRSRRRPPRHDGYGDRMDVPKKESRPVFSRGNTTGMAISIDVLNQIEQVSALSPQRREGEHVADISPRKKNLSAKPRFFGRARTHGPTIPADAPVPRRAAEYGGAGRGIAHLESRTAKILYLDELSG</sequence>
<accession>C5LQS5</accession>
<feature type="region of interest" description="Disordered" evidence="1">
    <location>
        <begin position="223"/>
        <end position="301"/>
    </location>
</feature>
<dbReference type="InParanoid" id="C5LQS5"/>
<name>C5LQS5_PERM5</name>
<dbReference type="Proteomes" id="UP000007800">
    <property type="component" value="Unassembled WGS sequence"/>
</dbReference>